<dbReference type="InterPro" id="IPR007214">
    <property type="entry name" value="YbaK/aa-tRNA-synth-assoc-dom"/>
</dbReference>
<dbReference type="Pfam" id="PF04073">
    <property type="entry name" value="tRNA_edit"/>
    <property type="match status" value="1"/>
</dbReference>
<organism evidence="2">
    <name type="scientific">hydrocarbon metagenome</name>
    <dbReference type="NCBI Taxonomy" id="938273"/>
    <lineage>
        <taxon>unclassified sequences</taxon>
        <taxon>metagenomes</taxon>
        <taxon>ecological metagenomes</taxon>
    </lineage>
</organism>
<comment type="caution">
    <text evidence="2">The sequence shown here is derived from an EMBL/GenBank/DDBJ whole genome shotgun (WGS) entry which is preliminary data.</text>
</comment>
<sequence>MTEIERVKAFLRAKNPAIRIMEFEQDTSTSYLAAQALGTEVGQIAKSMLFKSKKDDYILVVSTGDVKIDSKAVKDLVGAKVRMANEDEVQEITGFHIGGVCPFALKTPVSIFLDESLKRYDVVYAAAGTANTAVPVSYQQLMEITGGKACQVSF</sequence>
<feature type="domain" description="YbaK/aminoacyl-tRNA synthetase-associated" evidence="1">
    <location>
        <begin position="26"/>
        <end position="143"/>
    </location>
</feature>
<dbReference type="SUPFAM" id="SSF55826">
    <property type="entry name" value="YbaK/ProRS associated domain"/>
    <property type="match status" value="1"/>
</dbReference>
<dbReference type="PANTHER" id="PTHR30411:SF1">
    <property type="entry name" value="CYTOPLASMIC PROTEIN"/>
    <property type="match status" value="1"/>
</dbReference>
<dbReference type="GO" id="GO:0002161">
    <property type="term" value="F:aminoacyl-tRNA deacylase activity"/>
    <property type="evidence" value="ECO:0007669"/>
    <property type="project" value="InterPro"/>
</dbReference>
<protein>
    <submittedName>
        <fullName evidence="2">Trna proofreading protein</fullName>
    </submittedName>
</protein>
<dbReference type="Gene3D" id="3.90.960.10">
    <property type="entry name" value="YbaK/aminoacyl-tRNA synthetase-associated domain"/>
    <property type="match status" value="1"/>
</dbReference>
<accession>A0A0W8E5E5</accession>
<dbReference type="CDD" id="cd04333">
    <property type="entry name" value="ProX_deacylase"/>
    <property type="match status" value="1"/>
</dbReference>
<dbReference type="EMBL" id="LNQE01001865">
    <property type="protein sequence ID" value="KUG03872.1"/>
    <property type="molecule type" value="Genomic_DNA"/>
</dbReference>
<dbReference type="InterPro" id="IPR036754">
    <property type="entry name" value="YbaK/aa-tRNA-synt-asso_dom_sf"/>
</dbReference>
<name>A0A0W8E5E5_9ZZZZ</name>
<evidence type="ECO:0000313" key="2">
    <source>
        <dbReference type="EMBL" id="KUG03872.1"/>
    </source>
</evidence>
<dbReference type="PANTHER" id="PTHR30411">
    <property type="entry name" value="CYTOPLASMIC PROTEIN"/>
    <property type="match status" value="1"/>
</dbReference>
<gene>
    <name evidence="2" type="ORF">ASZ90_018651</name>
</gene>
<dbReference type="AlphaFoldDB" id="A0A0W8E5E5"/>
<reference evidence="2" key="1">
    <citation type="journal article" date="2015" name="Proc. Natl. Acad. Sci. U.S.A.">
        <title>Networks of energetic and metabolic interactions define dynamics in microbial communities.</title>
        <authorList>
            <person name="Embree M."/>
            <person name="Liu J.K."/>
            <person name="Al-Bassam M.M."/>
            <person name="Zengler K."/>
        </authorList>
    </citation>
    <scope>NUCLEOTIDE SEQUENCE</scope>
</reference>
<evidence type="ECO:0000259" key="1">
    <source>
        <dbReference type="Pfam" id="PF04073"/>
    </source>
</evidence>
<proteinExistence type="predicted"/>